<organism evidence="1 2">
    <name type="scientific">Psittacicella hinzii</name>
    <dbReference type="NCBI Taxonomy" id="2028575"/>
    <lineage>
        <taxon>Bacteria</taxon>
        <taxon>Pseudomonadati</taxon>
        <taxon>Pseudomonadota</taxon>
        <taxon>Gammaproteobacteria</taxon>
        <taxon>Pasteurellales</taxon>
        <taxon>Psittacicellaceae</taxon>
        <taxon>Psittacicella</taxon>
    </lineage>
</organism>
<dbReference type="OrthoDB" id="9554527at2"/>
<reference evidence="1 2" key="1">
    <citation type="submission" date="2017-08" db="EMBL/GenBank/DDBJ databases">
        <title>Reclassification of Bisgaard taxon 37 and 44.</title>
        <authorList>
            <person name="Christensen H."/>
        </authorList>
    </citation>
    <scope>NUCLEOTIDE SEQUENCE [LARGE SCALE GENOMIC DNA]</scope>
    <source>
        <strain evidence="1 2">B96_3</strain>
    </source>
</reference>
<evidence type="ECO:0000313" key="2">
    <source>
        <dbReference type="Proteomes" id="UP000265691"/>
    </source>
</evidence>
<sequence>MRIRQAAGRVDGNSAYIRLFDNPQLGALISKVQSTVISNGSELERLVLSRCNVIQDLDIFIDNVAQNQQERGIYVCHKRTLRKSSYIEKVKGIEPDILIFIVENRYSCKVVELKDGDSFDTKKAKAEKNNLETFVLKFGSIIPFVTEYYVCCFNQEDKNLIYQGFKGEITYEHILTGKELCEILKIDYDEIIKIRKEDAVDNLNYFAEELTKIPELVELIKKHL</sequence>
<dbReference type="EMBL" id="NRHC01000124">
    <property type="protein sequence ID" value="RIY31148.1"/>
    <property type="molecule type" value="Genomic_DNA"/>
</dbReference>
<accession>A0A3A1Y1P2</accession>
<comment type="caution">
    <text evidence="1">The sequence shown here is derived from an EMBL/GenBank/DDBJ whole genome shotgun (WGS) entry which is preliminary data.</text>
</comment>
<gene>
    <name evidence="1" type="ORF">CKF54_07430</name>
</gene>
<dbReference type="AlphaFoldDB" id="A0A3A1Y1P2"/>
<protein>
    <submittedName>
        <fullName evidence="1">Restriction endonuclease</fullName>
    </submittedName>
</protein>
<keyword evidence="1" id="KW-0255">Endonuclease</keyword>
<keyword evidence="1" id="KW-0378">Hydrolase</keyword>
<keyword evidence="2" id="KW-1185">Reference proteome</keyword>
<keyword evidence="1" id="KW-0540">Nuclease</keyword>
<dbReference type="Proteomes" id="UP000265691">
    <property type="component" value="Unassembled WGS sequence"/>
</dbReference>
<proteinExistence type="predicted"/>
<dbReference type="GO" id="GO:0004519">
    <property type="term" value="F:endonuclease activity"/>
    <property type="evidence" value="ECO:0007669"/>
    <property type="project" value="UniProtKB-KW"/>
</dbReference>
<evidence type="ECO:0000313" key="1">
    <source>
        <dbReference type="EMBL" id="RIY31148.1"/>
    </source>
</evidence>
<dbReference type="RefSeq" id="WP_119525724.1">
    <property type="nucleotide sequence ID" value="NZ_NRHC01000124.1"/>
</dbReference>
<name>A0A3A1Y1P2_9GAMM</name>